<dbReference type="CDD" id="cd00047">
    <property type="entry name" value="PTPc"/>
    <property type="match status" value="1"/>
</dbReference>
<dbReference type="AlphaFoldDB" id="A0A915DGX3"/>
<dbReference type="InterPro" id="IPR003595">
    <property type="entry name" value="Tyr_Pase_cat"/>
</dbReference>
<evidence type="ECO:0000259" key="2">
    <source>
        <dbReference type="PROSITE" id="PS50056"/>
    </source>
</evidence>
<dbReference type="Pfam" id="PF00102">
    <property type="entry name" value="Y_phosphatase"/>
    <property type="match status" value="1"/>
</dbReference>
<dbReference type="SMART" id="SM00194">
    <property type="entry name" value="PTPc"/>
    <property type="match status" value="1"/>
</dbReference>
<dbReference type="PROSITE" id="PS50055">
    <property type="entry name" value="TYR_PHOSPHATASE_PTP"/>
    <property type="match status" value="1"/>
</dbReference>
<dbReference type="PROSITE" id="PS50056">
    <property type="entry name" value="TYR_PHOSPHATASE_2"/>
    <property type="match status" value="1"/>
</dbReference>
<evidence type="ECO:0000313" key="4">
    <source>
        <dbReference type="WBParaSite" id="jg19122"/>
    </source>
</evidence>
<accession>A0A915DGX3</accession>
<organism evidence="3 5">
    <name type="scientific">Ditylenchus dipsaci</name>
    <dbReference type="NCBI Taxonomy" id="166011"/>
    <lineage>
        <taxon>Eukaryota</taxon>
        <taxon>Metazoa</taxon>
        <taxon>Ecdysozoa</taxon>
        <taxon>Nematoda</taxon>
        <taxon>Chromadorea</taxon>
        <taxon>Rhabditida</taxon>
        <taxon>Tylenchina</taxon>
        <taxon>Tylenchomorpha</taxon>
        <taxon>Sphaerularioidea</taxon>
        <taxon>Anguinidae</taxon>
        <taxon>Anguininae</taxon>
        <taxon>Ditylenchus</taxon>
    </lineage>
</organism>
<sequence>MAGDKTFVHDLEKDGGATLDSFMRLFCAKDVFSKFSDYNNVVMQSKDNSSEACNSLPDSNRYGDVPCFDYNRVVVKHPTEEHDYIHASYVDGFREHRKFILTQAPLEHTIGQFWEMIWKEKVALIVSFAIIDGKKCPEYIPVNAGQQFISEPFSIKHNGTRAVRKAYDATMLLAQKGTEPPRKVLHLLFYRWPDKGTPTHVTEVLNFIEDMNFNRDLILKEAVKDGWISDGERTPILVHGIAGVGRSGSLVVMDICQRKLDACRQFAVEPKLLDVEKTVLAVRGQRAMAVNKPEQFLFIHLSLIEYVLRKHYCNSIEDVDLSNYTHMRQ</sequence>
<dbReference type="PRINTS" id="PR00700">
    <property type="entry name" value="PRTYPHPHTASE"/>
</dbReference>
<protein>
    <submittedName>
        <fullName evidence="4 5">Protein tyrosine phosphatase</fullName>
    </submittedName>
</protein>
<dbReference type="PANTHER" id="PTHR46163">
    <property type="entry name" value="TYROSINE-PROTEIN PHOSPHATASE-RELATED"/>
    <property type="match status" value="1"/>
</dbReference>
<dbReference type="SUPFAM" id="SSF52799">
    <property type="entry name" value="(Phosphotyrosine protein) phosphatases II"/>
    <property type="match status" value="1"/>
</dbReference>
<dbReference type="InterPro" id="IPR000387">
    <property type="entry name" value="Tyr_Pase_dom"/>
</dbReference>
<dbReference type="SMART" id="SM00404">
    <property type="entry name" value="PTPc_motif"/>
    <property type="match status" value="1"/>
</dbReference>
<keyword evidence="3" id="KW-1185">Reference proteome</keyword>
<dbReference type="WBParaSite" id="jg19122">
    <property type="protein sequence ID" value="jg19122"/>
    <property type="gene ID" value="jg19122"/>
</dbReference>
<reference evidence="4 5" key="1">
    <citation type="submission" date="2022-11" db="UniProtKB">
        <authorList>
            <consortium name="WormBaseParasite"/>
        </authorList>
    </citation>
    <scope>IDENTIFICATION</scope>
</reference>
<dbReference type="WBParaSite" id="jg19123">
    <property type="protein sequence ID" value="jg19123"/>
    <property type="gene ID" value="jg19123"/>
</dbReference>
<feature type="domain" description="Tyrosine-protein phosphatase" evidence="1">
    <location>
        <begin position="60"/>
        <end position="306"/>
    </location>
</feature>
<evidence type="ECO:0000259" key="1">
    <source>
        <dbReference type="PROSITE" id="PS50055"/>
    </source>
</evidence>
<dbReference type="Gene3D" id="3.90.190.10">
    <property type="entry name" value="Protein tyrosine phosphatase superfamily"/>
    <property type="match status" value="1"/>
</dbReference>
<name>A0A915DGX3_9BILA</name>
<proteinExistence type="predicted"/>
<dbReference type="Proteomes" id="UP000887574">
    <property type="component" value="Unplaced"/>
</dbReference>
<evidence type="ECO:0000313" key="5">
    <source>
        <dbReference type="WBParaSite" id="jg19123"/>
    </source>
</evidence>
<dbReference type="PANTHER" id="PTHR46163:SF26">
    <property type="entry name" value="TYROSINE-PROTEIN PHOSPHATASE DOMAIN-CONTAINING PROTEIN"/>
    <property type="match status" value="1"/>
</dbReference>
<feature type="domain" description="Tyrosine specific protein phosphatases" evidence="2">
    <location>
        <begin position="205"/>
        <end position="297"/>
    </location>
</feature>
<dbReference type="InterPro" id="IPR029021">
    <property type="entry name" value="Prot-tyrosine_phosphatase-like"/>
</dbReference>
<evidence type="ECO:0000313" key="3">
    <source>
        <dbReference type="Proteomes" id="UP000887574"/>
    </source>
</evidence>
<dbReference type="InterPro" id="IPR000242">
    <property type="entry name" value="PTP_cat"/>
</dbReference>
<dbReference type="InterPro" id="IPR052782">
    <property type="entry name" value="Oocyte-zygote_transition_reg"/>
</dbReference>
<dbReference type="GO" id="GO:0004725">
    <property type="term" value="F:protein tyrosine phosphatase activity"/>
    <property type="evidence" value="ECO:0007669"/>
    <property type="project" value="InterPro"/>
</dbReference>